<dbReference type="EMBL" id="BAABFL010000135">
    <property type="protein sequence ID" value="GAA4649579.1"/>
    <property type="molecule type" value="Genomic_DNA"/>
</dbReference>
<organism evidence="3 4">
    <name type="scientific">Kistimonas scapharcae</name>
    <dbReference type="NCBI Taxonomy" id="1036133"/>
    <lineage>
        <taxon>Bacteria</taxon>
        <taxon>Pseudomonadati</taxon>
        <taxon>Pseudomonadota</taxon>
        <taxon>Gammaproteobacteria</taxon>
        <taxon>Oceanospirillales</taxon>
        <taxon>Endozoicomonadaceae</taxon>
        <taxon>Kistimonas</taxon>
    </lineage>
</organism>
<keyword evidence="4" id="KW-1185">Reference proteome</keyword>
<gene>
    <name evidence="3" type="ORF">GCM10023116_18530</name>
</gene>
<dbReference type="InterPro" id="IPR054402">
    <property type="entry name" value="Tt1218-like_dom"/>
</dbReference>
<feature type="domain" description="Type IV pilin Tt1218-like" evidence="2">
    <location>
        <begin position="37"/>
        <end position="130"/>
    </location>
</feature>
<feature type="transmembrane region" description="Helical" evidence="1">
    <location>
        <begin position="21"/>
        <end position="42"/>
    </location>
</feature>
<dbReference type="NCBIfam" id="TIGR02523">
    <property type="entry name" value="type_IV_pilV"/>
    <property type="match status" value="1"/>
</dbReference>
<dbReference type="InterPro" id="IPR013362">
    <property type="entry name" value="Pilus_4_PilV"/>
</dbReference>
<keyword evidence="1" id="KW-0472">Membrane</keyword>
<protein>
    <recommendedName>
        <fullName evidence="2">Type IV pilin Tt1218-like domain-containing protein</fullName>
    </recommendedName>
</protein>
<evidence type="ECO:0000256" key="1">
    <source>
        <dbReference type="SAM" id="Phobius"/>
    </source>
</evidence>
<comment type="caution">
    <text evidence="3">The sequence shown here is derived from an EMBL/GenBank/DDBJ whole genome shotgun (WGS) entry which is preliminary data.</text>
</comment>
<sequence>MSIPFCNTSINRHRGVGMVEVLITIVIMTIGLLGMAALQITAVRGNQDGVQRSHATWLVQDLAERIRGNTTAYQDDMAGTARYVTSANAPDCTNRPATVCADYYNPLPSPGVKVNAVACTPAQMAAWDLWETSCPRPFNGFASGSPDYLNSGRVTSALVNGNYTLTVDWLCRNCENNGQRLSTSLLIRP</sequence>
<proteinExistence type="predicted"/>
<evidence type="ECO:0000313" key="3">
    <source>
        <dbReference type="EMBL" id="GAA4649579.1"/>
    </source>
</evidence>
<dbReference type="Pfam" id="PF22150">
    <property type="entry name" value="Tt1218-like"/>
    <property type="match status" value="1"/>
</dbReference>
<keyword evidence="1" id="KW-1133">Transmembrane helix</keyword>
<dbReference type="InterPro" id="IPR012902">
    <property type="entry name" value="N_methyl_site"/>
</dbReference>
<evidence type="ECO:0000259" key="2">
    <source>
        <dbReference type="Pfam" id="PF22150"/>
    </source>
</evidence>
<evidence type="ECO:0000313" key="4">
    <source>
        <dbReference type="Proteomes" id="UP001500604"/>
    </source>
</evidence>
<reference evidence="4" key="1">
    <citation type="journal article" date="2019" name="Int. J. Syst. Evol. Microbiol.">
        <title>The Global Catalogue of Microorganisms (GCM) 10K type strain sequencing project: providing services to taxonomists for standard genome sequencing and annotation.</title>
        <authorList>
            <consortium name="The Broad Institute Genomics Platform"/>
            <consortium name="The Broad Institute Genome Sequencing Center for Infectious Disease"/>
            <person name="Wu L."/>
            <person name="Ma J."/>
        </authorList>
    </citation>
    <scope>NUCLEOTIDE SEQUENCE [LARGE SCALE GENOMIC DNA]</scope>
    <source>
        <strain evidence="4">JCM 17805</strain>
    </source>
</reference>
<keyword evidence="1" id="KW-0812">Transmembrane</keyword>
<name>A0ABP8V1Y6_9GAMM</name>
<accession>A0ABP8V1Y6</accession>
<dbReference type="Pfam" id="PF07963">
    <property type="entry name" value="N_methyl"/>
    <property type="match status" value="1"/>
</dbReference>
<dbReference type="RefSeq" id="WP_345195467.1">
    <property type="nucleotide sequence ID" value="NZ_BAABFL010000135.1"/>
</dbReference>
<dbReference type="Proteomes" id="UP001500604">
    <property type="component" value="Unassembled WGS sequence"/>
</dbReference>